<name>A0A314Z7W1_PRUYE</name>
<comment type="caution">
    <text evidence="2">The sequence shown here is derived from an EMBL/GenBank/DDBJ whole genome shotgun (WGS) entry which is preliminary data.</text>
</comment>
<proteinExistence type="predicted"/>
<keyword evidence="3" id="KW-1185">Reference proteome</keyword>
<evidence type="ECO:0000313" key="3">
    <source>
        <dbReference type="Proteomes" id="UP000250321"/>
    </source>
</evidence>
<dbReference type="AlphaFoldDB" id="A0A314Z7W1"/>
<gene>
    <name evidence="2" type="ORF">Pyn_28802</name>
</gene>
<dbReference type="EMBL" id="PJQY01000227">
    <property type="protein sequence ID" value="PQQ15409.1"/>
    <property type="molecule type" value="Genomic_DNA"/>
</dbReference>
<dbReference type="OrthoDB" id="72851at2759"/>
<feature type="transmembrane region" description="Helical" evidence="1">
    <location>
        <begin position="51"/>
        <end position="73"/>
    </location>
</feature>
<protein>
    <submittedName>
        <fullName evidence="2">Uncharacterized protein</fullName>
    </submittedName>
</protein>
<evidence type="ECO:0000256" key="1">
    <source>
        <dbReference type="SAM" id="Phobius"/>
    </source>
</evidence>
<dbReference type="PANTHER" id="PTHR13301">
    <property type="entry name" value="X-BOX TRANSCRIPTION FACTOR-RELATED"/>
    <property type="match status" value="1"/>
</dbReference>
<dbReference type="Proteomes" id="UP000250321">
    <property type="component" value="Unassembled WGS sequence"/>
</dbReference>
<keyword evidence="1" id="KW-1133">Transmembrane helix</keyword>
<evidence type="ECO:0000313" key="2">
    <source>
        <dbReference type="EMBL" id="PQQ15409.1"/>
    </source>
</evidence>
<dbReference type="STRING" id="2094558.A0A314Z7W1"/>
<accession>A0A314Z7W1</accession>
<organism evidence="2 3">
    <name type="scientific">Prunus yedoensis var. nudiflora</name>
    <dbReference type="NCBI Taxonomy" id="2094558"/>
    <lineage>
        <taxon>Eukaryota</taxon>
        <taxon>Viridiplantae</taxon>
        <taxon>Streptophyta</taxon>
        <taxon>Embryophyta</taxon>
        <taxon>Tracheophyta</taxon>
        <taxon>Spermatophyta</taxon>
        <taxon>Magnoliopsida</taxon>
        <taxon>eudicotyledons</taxon>
        <taxon>Gunneridae</taxon>
        <taxon>Pentapetalae</taxon>
        <taxon>rosids</taxon>
        <taxon>fabids</taxon>
        <taxon>Rosales</taxon>
        <taxon>Rosaceae</taxon>
        <taxon>Amygdaloideae</taxon>
        <taxon>Amygdaleae</taxon>
        <taxon>Prunus</taxon>
    </lineage>
</organism>
<sequence length="102" mass="11586">MWLYKRTSSYLFAFVATILYFLGYTDSAFVITAKVPDEDVSQQYEKDIMEFGASSPMLTILATLALFNLYCFAEFVKDATTGSRGIAQVYETMALQILLWGY</sequence>
<keyword evidence="1" id="KW-0812">Transmembrane</keyword>
<reference evidence="2 3" key="1">
    <citation type="submission" date="2018-02" db="EMBL/GenBank/DDBJ databases">
        <title>Draft genome of wild Prunus yedoensis var. nudiflora.</title>
        <authorList>
            <person name="Baek S."/>
            <person name="Kim J.-H."/>
            <person name="Choi K."/>
            <person name="Kim G.-B."/>
            <person name="Cho A."/>
            <person name="Jang H."/>
            <person name="Shin C.-H."/>
            <person name="Yu H.-J."/>
            <person name="Mun J.-H."/>
        </authorList>
    </citation>
    <scope>NUCLEOTIDE SEQUENCE [LARGE SCALE GENOMIC DNA]</scope>
    <source>
        <strain evidence="3">cv. Jeju island</strain>
        <tissue evidence="2">Leaf</tissue>
    </source>
</reference>
<keyword evidence="1" id="KW-0472">Membrane</keyword>